<feature type="domain" description="Protein O-mannosyl-transferase C-terminal four TM" evidence="12">
    <location>
        <begin position="232"/>
        <end position="394"/>
    </location>
</feature>
<keyword evidence="4 10" id="KW-0328">Glycosyltransferase</keyword>
<dbReference type="InterPro" id="IPR032421">
    <property type="entry name" value="PMT_4TMC"/>
</dbReference>
<protein>
    <recommendedName>
        <fullName evidence="9 10">Polyprenol-phosphate-mannose--protein mannosyltransferase</fullName>
        <ecNumber evidence="10">2.4.1.-</ecNumber>
    </recommendedName>
</protein>
<comment type="subcellular location">
    <subcellularLocation>
        <location evidence="10">Cell membrane</location>
    </subcellularLocation>
    <subcellularLocation>
        <location evidence="1">Endomembrane system</location>
        <topology evidence="1">Multi-pass membrane protein</topology>
    </subcellularLocation>
</comment>
<dbReference type="GO" id="GO:0004169">
    <property type="term" value="F:dolichyl-phosphate-mannose-protein mannosyltransferase activity"/>
    <property type="evidence" value="ECO:0007669"/>
    <property type="project" value="UniProtKB-UniRule"/>
</dbReference>
<sequence>MSKLISRINHKQILIFILILAAFLRLFRLDYPSKFMFDEVYHAYTATQYLQGNKDAWVWWTKAPKEGVAYEWTHPPLAKEIMTASMFLVKSQDGWAWRLPGVLLGIFSVFLIYLLGLKLLNSRVASLIAAFVFSIDGLNFAQSRIGMNDIYYVTFALLSLLLVLNKKYFLAALFFGFAFASKWAAIYMLLILVSLILIQKAKFKLIYFFIIPPAVYLLSYTPFFLSGHTPAQFWELQNQMWWYHTNLKATHSYSSPWWSWPLNLYPVWYFVEYGKDTIANIYGSGNSVLFWLGSLAVVLTIWEAIKIKSQKLFTVALAFLVFWLPWSVSPRIMFLYHFAPTLPFLCLSLGHQLNGLWQTKEKRKFVYLVLILIALSFIIVYPFLTGIPIPKNLVKIFFLTNLSKYQF</sequence>
<comment type="similarity">
    <text evidence="3 10">Belongs to the glycosyltransferase 39 family.</text>
</comment>
<evidence type="ECO:0000313" key="14">
    <source>
        <dbReference type="Proteomes" id="UP000178565"/>
    </source>
</evidence>
<dbReference type="Pfam" id="PF16192">
    <property type="entry name" value="PMT_4TMC"/>
    <property type="match status" value="1"/>
</dbReference>
<keyword evidence="10" id="KW-1003">Cell membrane</keyword>
<feature type="transmembrane region" description="Helical" evidence="10">
    <location>
        <begin position="288"/>
        <end position="305"/>
    </location>
</feature>
<organism evidence="13 14">
    <name type="scientific">Candidatus Daviesbacteria bacterium RIFCSPLOWO2_01_FULL_39_12</name>
    <dbReference type="NCBI Taxonomy" id="1797785"/>
    <lineage>
        <taxon>Bacteria</taxon>
        <taxon>Candidatus Daviesiibacteriota</taxon>
    </lineage>
</organism>
<evidence type="ECO:0000256" key="1">
    <source>
        <dbReference type="ARBA" id="ARBA00004127"/>
    </source>
</evidence>
<evidence type="ECO:0000256" key="7">
    <source>
        <dbReference type="ARBA" id="ARBA00022989"/>
    </source>
</evidence>
<dbReference type="Proteomes" id="UP000178565">
    <property type="component" value="Unassembled WGS sequence"/>
</dbReference>
<dbReference type="GO" id="GO:0012505">
    <property type="term" value="C:endomembrane system"/>
    <property type="evidence" value="ECO:0007669"/>
    <property type="project" value="UniProtKB-SubCell"/>
</dbReference>
<keyword evidence="7 10" id="KW-1133">Transmembrane helix</keyword>
<feature type="transmembrane region" description="Helical" evidence="10">
    <location>
        <begin position="95"/>
        <end position="117"/>
    </location>
</feature>
<dbReference type="UniPathway" id="UPA00378"/>
<dbReference type="EMBL" id="MFDM01000019">
    <property type="protein sequence ID" value="OGE43031.1"/>
    <property type="molecule type" value="Genomic_DNA"/>
</dbReference>
<feature type="transmembrane region" description="Helical" evidence="10">
    <location>
        <begin position="205"/>
        <end position="225"/>
    </location>
</feature>
<dbReference type="InterPro" id="IPR027005">
    <property type="entry name" value="PMT-like"/>
</dbReference>
<comment type="function">
    <text evidence="10">Protein O-mannosyltransferase that catalyzes the transfer of a single mannose residue from a polyprenol phospho-mannosyl lipidic donor to the hydroxyl group of selected serine and threonine residues in acceptor proteins.</text>
</comment>
<proteinExistence type="inferred from homology"/>
<feature type="domain" description="ArnT-like N-terminal" evidence="11">
    <location>
        <begin position="16"/>
        <end position="199"/>
    </location>
</feature>
<evidence type="ECO:0000259" key="11">
    <source>
        <dbReference type="Pfam" id="PF02366"/>
    </source>
</evidence>
<evidence type="ECO:0000256" key="4">
    <source>
        <dbReference type="ARBA" id="ARBA00022676"/>
    </source>
</evidence>
<feature type="transmembrane region" description="Helical" evidence="10">
    <location>
        <begin position="334"/>
        <end position="353"/>
    </location>
</feature>
<accession>A0A1F5KQY5</accession>
<comment type="pathway">
    <text evidence="2 10">Protein modification; protein glycosylation.</text>
</comment>
<evidence type="ECO:0000256" key="5">
    <source>
        <dbReference type="ARBA" id="ARBA00022679"/>
    </source>
</evidence>
<evidence type="ECO:0000259" key="12">
    <source>
        <dbReference type="Pfam" id="PF16192"/>
    </source>
</evidence>
<keyword evidence="6 10" id="KW-0812">Transmembrane</keyword>
<evidence type="ECO:0000256" key="9">
    <source>
        <dbReference type="ARBA" id="ARBA00093617"/>
    </source>
</evidence>
<dbReference type="InterPro" id="IPR003342">
    <property type="entry name" value="ArnT-like_N"/>
</dbReference>
<dbReference type="Pfam" id="PF02366">
    <property type="entry name" value="PMT"/>
    <property type="match status" value="1"/>
</dbReference>
<evidence type="ECO:0000256" key="3">
    <source>
        <dbReference type="ARBA" id="ARBA00007222"/>
    </source>
</evidence>
<comment type="caution">
    <text evidence="13">The sequence shown here is derived from an EMBL/GenBank/DDBJ whole genome shotgun (WGS) entry which is preliminary data.</text>
</comment>
<evidence type="ECO:0000256" key="2">
    <source>
        <dbReference type="ARBA" id="ARBA00004922"/>
    </source>
</evidence>
<dbReference type="EC" id="2.4.1.-" evidence="10"/>
<gene>
    <name evidence="13" type="ORF">A3B45_05355</name>
</gene>
<dbReference type="PANTHER" id="PTHR10050">
    <property type="entry name" value="DOLICHYL-PHOSPHATE-MANNOSE--PROTEIN MANNOSYLTRANSFERASE"/>
    <property type="match status" value="1"/>
</dbReference>
<feature type="transmembrane region" description="Helical" evidence="10">
    <location>
        <begin position="312"/>
        <end position="328"/>
    </location>
</feature>
<evidence type="ECO:0000256" key="10">
    <source>
        <dbReference type="RuleBase" id="RU367007"/>
    </source>
</evidence>
<feature type="transmembrane region" description="Helical" evidence="10">
    <location>
        <begin position="365"/>
        <end position="384"/>
    </location>
</feature>
<reference evidence="13 14" key="1">
    <citation type="journal article" date="2016" name="Nat. Commun.">
        <title>Thousands of microbial genomes shed light on interconnected biogeochemical processes in an aquifer system.</title>
        <authorList>
            <person name="Anantharaman K."/>
            <person name="Brown C.T."/>
            <person name="Hug L.A."/>
            <person name="Sharon I."/>
            <person name="Castelle C.J."/>
            <person name="Probst A.J."/>
            <person name="Thomas B.C."/>
            <person name="Singh A."/>
            <person name="Wilkins M.J."/>
            <person name="Karaoz U."/>
            <person name="Brodie E.L."/>
            <person name="Williams K.H."/>
            <person name="Hubbard S.S."/>
            <person name="Banfield J.F."/>
        </authorList>
    </citation>
    <scope>NUCLEOTIDE SEQUENCE [LARGE SCALE GENOMIC DNA]</scope>
</reference>
<feature type="transmembrane region" description="Helical" evidence="10">
    <location>
        <begin position="168"/>
        <end position="198"/>
    </location>
</feature>
<keyword evidence="5 10" id="KW-0808">Transferase</keyword>
<evidence type="ECO:0000256" key="6">
    <source>
        <dbReference type="ARBA" id="ARBA00022692"/>
    </source>
</evidence>
<evidence type="ECO:0000256" key="8">
    <source>
        <dbReference type="ARBA" id="ARBA00023136"/>
    </source>
</evidence>
<dbReference type="STRING" id="1797785.A3B45_05355"/>
<dbReference type="GO" id="GO:0005886">
    <property type="term" value="C:plasma membrane"/>
    <property type="evidence" value="ECO:0007669"/>
    <property type="project" value="UniProtKB-SubCell"/>
</dbReference>
<evidence type="ECO:0000313" key="13">
    <source>
        <dbReference type="EMBL" id="OGE43031.1"/>
    </source>
</evidence>
<name>A0A1F5KQY5_9BACT</name>
<keyword evidence="8 10" id="KW-0472">Membrane</keyword>
<dbReference type="AlphaFoldDB" id="A0A1F5KQY5"/>